<keyword evidence="5 6" id="KW-0269">Exonuclease</keyword>
<dbReference type="HAMAP" id="MF_01899">
    <property type="entry name" value="RNase_D"/>
    <property type="match status" value="1"/>
</dbReference>
<keyword evidence="1 6" id="KW-0963">Cytoplasm</keyword>
<dbReference type="InterPro" id="IPR002562">
    <property type="entry name" value="3'-5'_exonuclease_dom"/>
</dbReference>
<dbReference type="InterPro" id="IPR002121">
    <property type="entry name" value="HRDC_dom"/>
</dbReference>
<comment type="function">
    <text evidence="6">Exonuclease involved in the 3' processing of various precursor tRNAs. Initiates hydrolysis at the 3'-terminus of an RNA molecule and releases 5'-mononucleotides.</text>
</comment>
<sequence length="383" mass="43674">MNYQQITTDQQLVDICAHFRDQAVVMLDTEFVRTRTFYARLGLVQIYDGEQLVLVDPLAIDDLSPLWALLTDTQVTKVLHASSEDLEVFQHYAGVLPTPMIDTQIVAAFLGHGVSEGFASLVERYVGVSLDKGESRTDWCARPLTEKQQQYAAADVYYLLPLYQALTQALSDTQWHDAMVEECGLLCRKKQWVKPDEAAYLDIKYAWQLKPQQLAVLQTLAKWRAKEARRRNMALNFIVKEQNLWKMARYGIRTVEQMNEHGFDKFEVRYHAQTLIKLATQADKTPLAKCPPAITRLVDEPGYKSVIKAMKEQVQAEADRSGLAPEFIGSKKQLNQLMTWVWREECQEDKRPDLASGWRFRLVGETLLTMIPNAPGASSSSRA</sequence>
<dbReference type="Gene3D" id="1.10.150.80">
    <property type="entry name" value="HRDC domain"/>
    <property type="match status" value="2"/>
</dbReference>
<dbReference type="PANTHER" id="PTHR47649:SF1">
    <property type="entry name" value="RIBONUCLEASE D"/>
    <property type="match status" value="1"/>
</dbReference>
<dbReference type="Pfam" id="PF00570">
    <property type="entry name" value="HRDC"/>
    <property type="match status" value="1"/>
</dbReference>
<evidence type="ECO:0000259" key="7">
    <source>
        <dbReference type="PROSITE" id="PS50967"/>
    </source>
</evidence>
<dbReference type="EC" id="3.1.13.5" evidence="6"/>
<keyword evidence="3 6" id="KW-0540">Nuclease</keyword>
<dbReference type="SUPFAM" id="SSF53098">
    <property type="entry name" value="Ribonuclease H-like"/>
    <property type="match status" value="1"/>
</dbReference>
<dbReference type="InterPro" id="IPR036397">
    <property type="entry name" value="RNaseH_sf"/>
</dbReference>
<dbReference type="InterPro" id="IPR048579">
    <property type="entry name" value="RNAseD_HRDC_C"/>
</dbReference>
<dbReference type="RefSeq" id="WP_077658889.1">
    <property type="nucleotide sequence ID" value="NZ_CP040021.1"/>
</dbReference>
<dbReference type="SUPFAM" id="SSF47819">
    <property type="entry name" value="HRDC-like"/>
    <property type="match status" value="2"/>
</dbReference>
<comment type="caution">
    <text evidence="8">The sequence shown here is derived from an EMBL/GenBank/DDBJ whole genome shotgun (WGS) entry which is preliminary data.</text>
</comment>
<comment type="cofactor">
    <cofactor evidence="6">
        <name>a divalent metal cation</name>
        <dbReference type="ChEBI" id="CHEBI:60240"/>
    </cofactor>
</comment>
<dbReference type="Pfam" id="PF01612">
    <property type="entry name" value="DNA_pol_A_exo1"/>
    <property type="match status" value="1"/>
</dbReference>
<name>A0AB36JZN7_9GAMM</name>
<evidence type="ECO:0000256" key="4">
    <source>
        <dbReference type="ARBA" id="ARBA00022801"/>
    </source>
</evidence>
<dbReference type="AlphaFoldDB" id="A0AB36JZN7"/>
<dbReference type="Pfam" id="PF21293">
    <property type="entry name" value="RNAseD_HRDC_C"/>
    <property type="match status" value="1"/>
</dbReference>
<organism evidence="8 9">
    <name type="scientific">Salinivibrio kushneri</name>
    <dbReference type="NCBI Taxonomy" id="1908198"/>
    <lineage>
        <taxon>Bacteria</taxon>
        <taxon>Pseudomonadati</taxon>
        <taxon>Pseudomonadota</taxon>
        <taxon>Gammaproteobacteria</taxon>
        <taxon>Vibrionales</taxon>
        <taxon>Vibrionaceae</taxon>
        <taxon>Salinivibrio</taxon>
    </lineage>
</organism>
<dbReference type="InterPro" id="IPR012337">
    <property type="entry name" value="RNaseH-like_sf"/>
</dbReference>
<evidence type="ECO:0000313" key="9">
    <source>
        <dbReference type="Proteomes" id="UP000189021"/>
    </source>
</evidence>
<dbReference type="PANTHER" id="PTHR47649">
    <property type="entry name" value="RIBONUCLEASE D"/>
    <property type="match status" value="1"/>
</dbReference>
<dbReference type="InterPro" id="IPR051086">
    <property type="entry name" value="RNase_D-like"/>
</dbReference>
<keyword evidence="9" id="KW-1185">Reference proteome</keyword>
<dbReference type="Gene3D" id="3.30.420.10">
    <property type="entry name" value="Ribonuclease H-like superfamily/Ribonuclease H"/>
    <property type="match status" value="1"/>
</dbReference>
<feature type="domain" description="HRDC" evidence="7">
    <location>
        <begin position="210"/>
        <end position="289"/>
    </location>
</feature>
<keyword evidence="4 6" id="KW-0378">Hydrolase</keyword>
<dbReference type="PROSITE" id="PS50967">
    <property type="entry name" value="HRDC"/>
    <property type="match status" value="1"/>
</dbReference>
<evidence type="ECO:0000256" key="3">
    <source>
        <dbReference type="ARBA" id="ARBA00022722"/>
    </source>
</evidence>
<evidence type="ECO:0000313" key="8">
    <source>
        <dbReference type="EMBL" id="OOE41259.1"/>
    </source>
</evidence>
<dbReference type="InterPro" id="IPR044876">
    <property type="entry name" value="HRDC_dom_sf"/>
</dbReference>
<comment type="catalytic activity">
    <reaction evidence="6">
        <text>Exonucleolytic cleavage that removes extra residues from the 3'-terminus of tRNA to produce 5'-mononucleotides.</text>
        <dbReference type="EC" id="3.1.13.5"/>
    </reaction>
</comment>
<dbReference type="GO" id="GO:0003676">
    <property type="term" value="F:nucleic acid binding"/>
    <property type="evidence" value="ECO:0007669"/>
    <property type="project" value="InterPro"/>
</dbReference>
<dbReference type="GO" id="GO:0005737">
    <property type="term" value="C:cytoplasm"/>
    <property type="evidence" value="ECO:0007669"/>
    <property type="project" value="UniProtKB-SubCell"/>
</dbReference>
<keyword evidence="2 6" id="KW-0819">tRNA processing</keyword>
<dbReference type="GO" id="GO:0033890">
    <property type="term" value="F:ribonuclease D activity"/>
    <property type="evidence" value="ECO:0007669"/>
    <property type="project" value="UniProtKB-UniRule"/>
</dbReference>
<dbReference type="GO" id="GO:0000166">
    <property type="term" value="F:nucleotide binding"/>
    <property type="evidence" value="ECO:0007669"/>
    <property type="project" value="InterPro"/>
</dbReference>
<comment type="similarity">
    <text evidence="6">Belongs to the RNase D family.</text>
</comment>
<evidence type="ECO:0000256" key="6">
    <source>
        <dbReference type="HAMAP-Rule" id="MF_01899"/>
    </source>
</evidence>
<dbReference type="SMART" id="SM00474">
    <property type="entry name" value="35EXOc"/>
    <property type="match status" value="1"/>
</dbReference>
<gene>
    <name evidence="6" type="primary">rnd</name>
    <name evidence="8" type="ORF">BZG00_03485</name>
</gene>
<protein>
    <recommendedName>
        <fullName evidence="6">Ribonuclease D</fullName>
        <shortName evidence="6">RNase D</shortName>
        <ecNumber evidence="6">3.1.13.5</ecNumber>
    </recommendedName>
</protein>
<evidence type="ECO:0000256" key="2">
    <source>
        <dbReference type="ARBA" id="ARBA00022694"/>
    </source>
</evidence>
<dbReference type="FunFam" id="3.30.420.10:FF:000060">
    <property type="entry name" value="Ribonuclease D"/>
    <property type="match status" value="1"/>
</dbReference>
<dbReference type="InterPro" id="IPR010997">
    <property type="entry name" value="HRDC-like_sf"/>
</dbReference>
<comment type="subcellular location">
    <subcellularLocation>
        <location evidence="6">Cytoplasm</location>
    </subcellularLocation>
</comment>
<evidence type="ECO:0000256" key="1">
    <source>
        <dbReference type="ARBA" id="ARBA00022490"/>
    </source>
</evidence>
<evidence type="ECO:0000256" key="5">
    <source>
        <dbReference type="ARBA" id="ARBA00022839"/>
    </source>
</evidence>
<dbReference type="GO" id="GO:0008408">
    <property type="term" value="F:3'-5' exonuclease activity"/>
    <property type="evidence" value="ECO:0007669"/>
    <property type="project" value="InterPro"/>
</dbReference>
<dbReference type="GO" id="GO:0042780">
    <property type="term" value="P:tRNA 3'-end processing"/>
    <property type="evidence" value="ECO:0007669"/>
    <property type="project" value="UniProtKB-UniRule"/>
</dbReference>
<dbReference type="Proteomes" id="UP000189021">
    <property type="component" value="Unassembled WGS sequence"/>
</dbReference>
<proteinExistence type="inferred from homology"/>
<accession>A0AB36JZN7</accession>
<dbReference type="InterPro" id="IPR006292">
    <property type="entry name" value="RNase_D"/>
</dbReference>
<dbReference type="CDD" id="cd06142">
    <property type="entry name" value="RNaseD_exo"/>
    <property type="match status" value="1"/>
</dbReference>
<dbReference type="EMBL" id="MUEK01000002">
    <property type="protein sequence ID" value="OOE41259.1"/>
    <property type="molecule type" value="Genomic_DNA"/>
</dbReference>
<dbReference type="NCBIfam" id="TIGR01388">
    <property type="entry name" value="rnd"/>
    <property type="match status" value="1"/>
</dbReference>
<reference evidence="8 9" key="1">
    <citation type="journal article" date="2017" name="Genome Announc.">
        <title>Draft Genome Sequences of Salinivibrio proteolyticus, Salinivibrio sharmensis, Salinivibrio siamensis, Salinivibrio costicola subsp. alcaliphilus, Salinivibrio costicola subsp. vallismortis, and 29 New Isolates Belonging to the Genus Salinivibrio.</title>
        <authorList>
            <person name="Lopez-Hermoso C."/>
            <person name="de la Haba R.R."/>
            <person name="Sanchez-Porro C."/>
            <person name="Bayliss S.C."/>
            <person name="Feil E.J."/>
            <person name="Ventosa A."/>
        </authorList>
    </citation>
    <scope>NUCLEOTIDE SEQUENCE [LARGE SCALE GENOMIC DNA]</scope>
    <source>
        <strain evidence="8 9">AL184</strain>
    </source>
</reference>